<comment type="caution">
    <text evidence="2">The sequence shown here is derived from an EMBL/GenBank/DDBJ whole genome shotgun (WGS) entry which is preliminary data.</text>
</comment>
<reference evidence="2" key="1">
    <citation type="submission" date="2021-02" db="EMBL/GenBank/DDBJ databases">
        <authorList>
            <person name="Palmer J.M."/>
        </authorList>
    </citation>
    <scope>NUCLEOTIDE SEQUENCE</scope>
    <source>
        <strain evidence="2">SCRP23</strain>
    </source>
</reference>
<sequence length="364" mass="40284">MAHGRWISDEEKQQIVDLRREGVPVSAISDHIGRSTNFIYRILRKASTITPEPTVTTTKKQKTTASAAPQQSQRNAAAVSDSNEPLLCAVDSVEVSCEPIPFTPSTTNQEPSPEPLQPSVRNATVGFTTTPPLAPNKVVNSAAQAAEEFWIPSQMPVLYAPQTVATVTQHTGTDTAAVQLQPERQVPSTQSPSRDVPVPSIPSSSSELVVPVQLPMQQSQPLEAAAADGQESTLDELLKRIQDEIHRLENADPSDIYDAQLLQVLVKFQAEMRLVQLQRAHLDTTLRVKRARAEEIATAGKDIDGLLRERLEMEVALLNVQADREKLELYREQIKHQLTSMLCRRKLQDTDISSADLDWLLSRQ</sequence>
<name>A0A8T1VU98_9STRA</name>
<proteinExistence type="predicted"/>
<feature type="region of interest" description="Disordered" evidence="1">
    <location>
        <begin position="51"/>
        <end position="79"/>
    </location>
</feature>
<feature type="compositionally biased region" description="Low complexity" evidence="1">
    <location>
        <begin position="191"/>
        <end position="204"/>
    </location>
</feature>
<accession>A0A8T1VU98</accession>
<dbReference type="EMBL" id="JAGDFL010000581">
    <property type="protein sequence ID" value="KAG7384797.1"/>
    <property type="molecule type" value="Genomic_DNA"/>
</dbReference>
<evidence type="ECO:0000256" key="1">
    <source>
        <dbReference type="SAM" id="MobiDB-lite"/>
    </source>
</evidence>
<evidence type="ECO:0008006" key="4">
    <source>
        <dbReference type="Google" id="ProtNLM"/>
    </source>
</evidence>
<keyword evidence="3" id="KW-1185">Reference proteome</keyword>
<dbReference type="OrthoDB" id="128491at2759"/>
<evidence type="ECO:0000313" key="2">
    <source>
        <dbReference type="EMBL" id="KAG7384797.1"/>
    </source>
</evidence>
<feature type="compositionally biased region" description="Low complexity" evidence="1">
    <location>
        <begin position="51"/>
        <end position="72"/>
    </location>
</feature>
<feature type="region of interest" description="Disordered" evidence="1">
    <location>
        <begin position="177"/>
        <end position="204"/>
    </location>
</feature>
<gene>
    <name evidence="2" type="ORF">PHYBOEH_009315</name>
</gene>
<protein>
    <recommendedName>
        <fullName evidence="4">Transposase IS30-like HTH domain-containing protein</fullName>
    </recommendedName>
</protein>
<evidence type="ECO:0000313" key="3">
    <source>
        <dbReference type="Proteomes" id="UP000693981"/>
    </source>
</evidence>
<dbReference type="Pfam" id="PF13384">
    <property type="entry name" value="HTH_23"/>
    <property type="match status" value="1"/>
</dbReference>
<organism evidence="2 3">
    <name type="scientific">Phytophthora boehmeriae</name>
    <dbReference type="NCBI Taxonomy" id="109152"/>
    <lineage>
        <taxon>Eukaryota</taxon>
        <taxon>Sar</taxon>
        <taxon>Stramenopiles</taxon>
        <taxon>Oomycota</taxon>
        <taxon>Peronosporomycetes</taxon>
        <taxon>Peronosporales</taxon>
        <taxon>Peronosporaceae</taxon>
        <taxon>Phytophthora</taxon>
    </lineage>
</organism>
<dbReference type="Proteomes" id="UP000693981">
    <property type="component" value="Unassembled WGS sequence"/>
</dbReference>
<dbReference type="AlphaFoldDB" id="A0A8T1VU98"/>